<sequence>MRSRLSQKKPSFAKKLKPLLFTGIFASFSTTYLEMIFVGVGQYSFPTRPFPTVFPIHIGFTLLAIPLITVTFLVLFERTNRIYQLAMLIMLGILAVLAELIAKQLGLISFSNDWQHLYSFFGYILFFMINWLIFCLLQID</sequence>
<comment type="caution">
    <text evidence="2">The sequence shown here is derived from an EMBL/GenBank/DDBJ whole genome shotgun (WGS) entry which is preliminary data.</text>
</comment>
<dbReference type="Proteomes" id="UP000245998">
    <property type="component" value="Unassembled WGS sequence"/>
</dbReference>
<dbReference type="InterPro" id="IPR048147">
    <property type="entry name" value="CBO0543-like"/>
</dbReference>
<evidence type="ECO:0000313" key="3">
    <source>
        <dbReference type="Proteomes" id="UP000245998"/>
    </source>
</evidence>
<name>A0A2U1K635_9BACI</name>
<feature type="transmembrane region" description="Helical" evidence="1">
    <location>
        <begin position="82"/>
        <end position="102"/>
    </location>
</feature>
<dbReference type="AlphaFoldDB" id="A0A2U1K635"/>
<keyword evidence="1" id="KW-0472">Membrane</keyword>
<organism evidence="2 3">
    <name type="scientific">Pueribacillus theae</name>
    <dbReference type="NCBI Taxonomy" id="2171751"/>
    <lineage>
        <taxon>Bacteria</taxon>
        <taxon>Bacillati</taxon>
        <taxon>Bacillota</taxon>
        <taxon>Bacilli</taxon>
        <taxon>Bacillales</taxon>
        <taxon>Bacillaceae</taxon>
        <taxon>Pueribacillus</taxon>
    </lineage>
</organism>
<keyword evidence="1" id="KW-1133">Transmembrane helix</keyword>
<dbReference type="EMBL" id="QCZG01000003">
    <property type="protein sequence ID" value="PWA13001.1"/>
    <property type="molecule type" value="Genomic_DNA"/>
</dbReference>
<dbReference type="NCBIfam" id="NF041644">
    <property type="entry name" value="CBO0543_fam"/>
    <property type="match status" value="1"/>
</dbReference>
<keyword evidence="1" id="KW-0812">Transmembrane</keyword>
<dbReference type="RefSeq" id="WP_116553287.1">
    <property type="nucleotide sequence ID" value="NZ_QCZG01000003.1"/>
</dbReference>
<feature type="transmembrane region" description="Helical" evidence="1">
    <location>
        <begin position="20"/>
        <end position="41"/>
    </location>
</feature>
<accession>A0A2U1K635</accession>
<gene>
    <name evidence="2" type="ORF">DCC39_02390</name>
</gene>
<proteinExistence type="predicted"/>
<feature type="transmembrane region" description="Helical" evidence="1">
    <location>
        <begin position="53"/>
        <end position="75"/>
    </location>
</feature>
<feature type="transmembrane region" description="Helical" evidence="1">
    <location>
        <begin position="117"/>
        <end position="137"/>
    </location>
</feature>
<protein>
    <submittedName>
        <fullName evidence="2">Uncharacterized protein</fullName>
    </submittedName>
</protein>
<evidence type="ECO:0000256" key="1">
    <source>
        <dbReference type="SAM" id="Phobius"/>
    </source>
</evidence>
<evidence type="ECO:0000313" key="2">
    <source>
        <dbReference type="EMBL" id="PWA13001.1"/>
    </source>
</evidence>
<keyword evidence="3" id="KW-1185">Reference proteome</keyword>
<reference evidence="2 3" key="1">
    <citation type="submission" date="2018-04" db="EMBL/GenBank/DDBJ databases">
        <title>Camelliibacillus theae gen. nov., sp. nov., isolated from Pu'er tea.</title>
        <authorList>
            <person name="Niu L."/>
        </authorList>
    </citation>
    <scope>NUCLEOTIDE SEQUENCE [LARGE SCALE GENOMIC DNA]</scope>
    <source>
        <strain evidence="2 3">T8</strain>
    </source>
</reference>